<dbReference type="SUPFAM" id="SSF50447">
    <property type="entry name" value="Translation proteins"/>
    <property type="match status" value="1"/>
</dbReference>
<evidence type="ECO:0000256" key="5">
    <source>
        <dbReference type="ARBA" id="ARBA00022552"/>
    </source>
</evidence>
<evidence type="ECO:0000256" key="4">
    <source>
        <dbReference type="ARBA" id="ARBA00022517"/>
    </source>
</evidence>
<feature type="region of interest" description="Disordered" evidence="9">
    <location>
        <begin position="286"/>
        <end position="423"/>
    </location>
</feature>
<feature type="compositionally biased region" description="Acidic residues" evidence="9">
    <location>
        <begin position="294"/>
        <end position="308"/>
    </location>
</feature>
<comment type="similarity">
    <text evidence="2">Belongs to the NAF1 family.</text>
</comment>
<feature type="compositionally biased region" description="Low complexity" evidence="9">
    <location>
        <begin position="353"/>
        <end position="377"/>
    </location>
</feature>
<dbReference type="OrthoDB" id="21550at2759"/>
<dbReference type="InterPro" id="IPR038664">
    <property type="entry name" value="Gar1/Naf1_Cbf5-bd_sf"/>
</dbReference>
<evidence type="ECO:0000256" key="3">
    <source>
        <dbReference type="ARBA" id="ARBA00021438"/>
    </source>
</evidence>
<gene>
    <name evidence="10" type="ORF">A3770_12p65330</name>
</gene>
<evidence type="ECO:0000256" key="6">
    <source>
        <dbReference type="ARBA" id="ARBA00022553"/>
    </source>
</evidence>
<keyword evidence="6" id="KW-0597">Phosphoprotein</keyword>
<keyword evidence="11" id="KW-1185">Reference proteome</keyword>
<accession>A0A5B8MWI9</accession>
<dbReference type="GO" id="GO:0006364">
    <property type="term" value="P:rRNA processing"/>
    <property type="evidence" value="ECO:0007669"/>
    <property type="project" value="UniProtKB-KW"/>
</dbReference>
<dbReference type="Proteomes" id="UP000316726">
    <property type="component" value="Chromosome 12"/>
</dbReference>
<dbReference type="InterPro" id="IPR009000">
    <property type="entry name" value="Transl_B-barrel_sf"/>
</dbReference>
<feature type="compositionally biased region" description="Low complexity" evidence="9">
    <location>
        <begin position="43"/>
        <end position="63"/>
    </location>
</feature>
<feature type="compositionally biased region" description="Low complexity" evidence="9">
    <location>
        <begin position="410"/>
        <end position="423"/>
    </location>
</feature>
<keyword evidence="7" id="KW-0694">RNA-binding</keyword>
<dbReference type="STRING" id="1764295.A0A5B8MWI9"/>
<evidence type="ECO:0000256" key="8">
    <source>
        <dbReference type="ARBA" id="ARBA00023242"/>
    </source>
</evidence>
<dbReference type="GO" id="GO:0001522">
    <property type="term" value="P:pseudouridine synthesis"/>
    <property type="evidence" value="ECO:0007669"/>
    <property type="project" value="InterPro"/>
</dbReference>
<protein>
    <recommendedName>
        <fullName evidence="3">H/ACA ribonucleoprotein complex non-core subunit NAF1</fullName>
    </recommendedName>
</protein>
<feature type="compositionally biased region" description="Basic and acidic residues" evidence="9">
    <location>
        <begin position="13"/>
        <end position="42"/>
    </location>
</feature>
<dbReference type="GO" id="GO:0005634">
    <property type="term" value="C:nucleus"/>
    <property type="evidence" value="ECO:0007669"/>
    <property type="project" value="UniProtKB-SubCell"/>
</dbReference>
<feature type="region of interest" description="Disordered" evidence="9">
    <location>
        <begin position="1"/>
        <end position="107"/>
    </location>
</feature>
<evidence type="ECO:0000313" key="11">
    <source>
        <dbReference type="Proteomes" id="UP000316726"/>
    </source>
</evidence>
<dbReference type="GO" id="GO:0003723">
    <property type="term" value="F:RNA binding"/>
    <property type="evidence" value="ECO:0007669"/>
    <property type="project" value="UniProtKB-KW"/>
</dbReference>
<dbReference type="InterPro" id="IPR007504">
    <property type="entry name" value="H/ACA_rnp_Gar1/Naf1"/>
</dbReference>
<dbReference type="Pfam" id="PF04410">
    <property type="entry name" value="Gar1"/>
    <property type="match status" value="1"/>
</dbReference>
<name>A0A5B8MWI9_9CHLO</name>
<comment type="subcellular location">
    <subcellularLocation>
        <location evidence="1">Nucleus</location>
    </subcellularLocation>
</comment>
<organism evidence="10 11">
    <name type="scientific">Chloropicon primus</name>
    <dbReference type="NCBI Taxonomy" id="1764295"/>
    <lineage>
        <taxon>Eukaryota</taxon>
        <taxon>Viridiplantae</taxon>
        <taxon>Chlorophyta</taxon>
        <taxon>Chloropicophyceae</taxon>
        <taxon>Chloropicales</taxon>
        <taxon>Chloropicaceae</taxon>
        <taxon>Chloropicon</taxon>
    </lineage>
</organism>
<keyword evidence="8" id="KW-0539">Nucleus</keyword>
<dbReference type="GO" id="GO:0005732">
    <property type="term" value="C:sno(s)RNA-containing ribonucleoprotein complex"/>
    <property type="evidence" value="ECO:0007669"/>
    <property type="project" value="InterPro"/>
</dbReference>
<evidence type="ECO:0000256" key="9">
    <source>
        <dbReference type="SAM" id="MobiDB-lite"/>
    </source>
</evidence>
<keyword evidence="5" id="KW-0698">rRNA processing</keyword>
<keyword evidence="4" id="KW-0690">Ribosome biogenesis</keyword>
<evidence type="ECO:0000256" key="1">
    <source>
        <dbReference type="ARBA" id="ARBA00004123"/>
    </source>
</evidence>
<dbReference type="GO" id="GO:0000493">
    <property type="term" value="P:box H/ACA snoRNP assembly"/>
    <property type="evidence" value="ECO:0007669"/>
    <property type="project" value="InterPro"/>
</dbReference>
<dbReference type="EMBL" id="CP031045">
    <property type="protein sequence ID" value="QDZ24015.1"/>
    <property type="molecule type" value="Genomic_DNA"/>
</dbReference>
<reference evidence="10 11" key="1">
    <citation type="submission" date="2018-07" db="EMBL/GenBank/DDBJ databases">
        <title>The complete nuclear genome of the prasinophyte Chloropicon primus (CCMP1205).</title>
        <authorList>
            <person name="Pombert J.-F."/>
            <person name="Otis C."/>
            <person name="Turmel M."/>
            <person name="Lemieux C."/>
        </authorList>
    </citation>
    <scope>NUCLEOTIDE SEQUENCE [LARGE SCALE GENOMIC DNA]</scope>
    <source>
        <strain evidence="10 11">CCMP1205</strain>
    </source>
</reference>
<feature type="region of interest" description="Disordered" evidence="9">
    <location>
        <begin position="119"/>
        <end position="142"/>
    </location>
</feature>
<dbReference type="InterPro" id="IPR040309">
    <property type="entry name" value="Naf1"/>
</dbReference>
<sequence>MDLIAEYYEDGEDKSKGGDGEVDEGRAKAGIKGLEEVRRAETAEASSSSEYYSSSSEYYSSSSEGEEEGEEGKGKAEAEECDSESSTSASGVEGEEETARAASMIDSLLQSKGWEALNEAGSDDEEGGAAGAPRTKNEVEADVPLKPLERDLIQGTDTMVEVGKISCVVENTVVVQYGGGCSVYDIGSVFCVGQGNEQGEEQQAEPAAGVEGEGGNLPCKLAASDHLASPLGYVDEVFGPVKQPMYSLRCDNETVEKHCKVGTRVYAVERLSKVVVESKLYTKGYDNSGKFDEEVAPEEDDFSDDEKEMEVKRGRRQRKRKVGGRSNPKPPRGGDHHNKGYRPPQQLHHHHQAPVYPSYYQPPQHLYPQQPQQPYHHSVGPAAMPYGGAIPPYPQHQQQGGSNQAPGGYNNNNNSNNNNLYQQ</sequence>
<evidence type="ECO:0000256" key="2">
    <source>
        <dbReference type="ARBA" id="ARBA00009801"/>
    </source>
</evidence>
<dbReference type="PANTHER" id="PTHR31633:SF1">
    <property type="entry name" value="H_ACA RIBONUCLEOPROTEIN COMPLEX NON-CORE SUBUNIT NAF1"/>
    <property type="match status" value="1"/>
</dbReference>
<proteinExistence type="inferred from homology"/>
<dbReference type="AlphaFoldDB" id="A0A5B8MWI9"/>
<dbReference type="Gene3D" id="2.40.10.230">
    <property type="entry name" value="Probable tRNA pseudouridine synthase domain"/>
    <property type="match status" value="1"/>
</dbReference>
<evidence type="ECO:0000256" key="7">
    <source>
        <dbReference type="ARBA" id="ARBA00022884"/>
    </source>
</evidence>
<feature type="compositionally biased region" description="Polar residues" evidence="9">
    <location>
        <begin position="395"/>
        <end position="405"/>
    </location>
</feature>
<feature type="compositionally biased region" description="Basic residues" evidence="9">
    <location>
        <begin position="313"/>
        <end position="323"/>
    </location>
</feature>
<dbReference type="PANTHER" id="PTHR31633">
    <property type="entry name" value="H/ACA RIBONUCLEOPROTEIN COMPLEX NON-CORE SUBUNIT NAF1"/>
    <property type="match status" value="1"/>
</dbReference>
<evidence type="ECO:0000313" key="10">
    <source>
        <dbReference type="EMBL" id="QDZ24015.1"/>
    </source>
</evidence>